<comment type="caution">
    <text evidence="1">The sequence shown here is derived from an EMBL/GenBank/DDBJ whole genome shotgun (WGS) entry which is preliminary data.</text>
</comment>
<reference evidence="2" key="1">
    <citation type="journal article" date="2022" name="Mol. Ecol. Resour.">
        <title>The genomes of chicory, endive, great burdock and yacon provide insights into Asteraceae palaeo-polyploidization history and plant inulin production.</title>
        <authorList>
            <person name="Fan W."/>
            <person name="Wang S."/>
            <person name="Wang H."/>
            <person name="Wang A."/>
            <person name="Jiang F."/>
            <person name="Liu H."/>
            <person name="Zhao H."/>
            <person name="Xu D."/>
            <person name="Zhang Y."/>
        </authorList>
    </citation>
    <scope>NUCLEOTIDE SEQUENCE [LARGE SCALE GENOMIC DNA]</scope>
    <source>
        <strain evidence="2">cv. Punajuju</strain>
    </source>
</reference>
<gene>
    <name evidence="1" type="ORF">L2E82_43694</name>
</gene>
<organism evidence="1 2">
    <name type="scientific">Cichorium intybus</name>
    <name type="common">Chicory</name>
    <dbReference type="NCBI Taxonomy" id="13427"/>
    <lineage>
        <taxon>Eukaryota</taxon>
        <taxon>Viridiplantae</taxon>
        <taxon>Streptophyta</taxon>
        <taxon>Embryophyta</taxon>
        <taxon>Tracheophyta</taxon>
        <taxon>Spermatophyta</taxon>
        <taxon>Magnoliopsida</taxon>
        <taxon>eudicotyledons</taxon>
        <taxon>Gunneridae</taxon>
        <taxon>Pentapetalae</taxon>
        <taxon>asterids</taxon>
        <taxon>campanulids</taxon>
        <taxon>Asterales</taxon>
        <taxon>Asteraceae</taxon>
        <taxon>Cichorioideae</taxon>
        <taxon>Cichorieae</taxon>
        <taxon>Cichoriinae</taxon>
        <taxon>Cichorium</taxon>
    </lineage>
</organism>
<evidence type="ECO:0000313" key="1">
    <source>
        <dbReference type="EMBL" id="KAI3699409.1"/>
    </source>
</evidence>
<dbReference type="Proteomes" id="UP001055811">
    <property type="component" value="Linkage Group LG08"/>
</dbReference>
<name>A0ACB8ZNX7_CICIN</name>
<evidence type="ECO:0000313" key="2">
    <source>
        <dbReference type="Proteomes" id="UP001055811"/>
    </source>
</evidence>
<proteinExistence type="predicted"/>
<accession>A0ACB8ZNX7</accession>
<dbReference type="EMBL" id="CM042016">
    <property type="protein sequence ID" value="KAI3699409.1"/>
    <property type="molecule type" value="Genomic_DNA"/>
</dbReference>
<keyword evidence="2" id="KW-1185">Reference proteome</keyword>
<protein>
    <submittedName>
        <fullName evidence="1">Uncharacterized protein</fullName>
    </submittedName>
</protein>
<reference evidence="1 2" key="2">
    <citation type="journal article" date="2022" name="Mol. Ecol. Resour.">
        <title>The genomes of chicory, endive, great burdock and yacon provide insights into Asteraceae paleo-polyploidization history and plant inulin production.</title>
        <authorList>
            <person name="Fan W."/>
            <person name="Wang S."/>
            <person name="Wang H."/>
            <person name="Wang A."/>
            <person name="Jiang F."/>
            <person name="Liu H."/>
            <person name="Zhao H."/>
            <person name="Xu D."/>
            <person name="Zhang Y."/>
        </authorList>
    </citation>
    <scope>NUCLEOTIDE SEQUENCE [LARGE SCALE GENOMIC DNA]</scope>
    <source>
        <strain evidence="2">cv. Punajuju</strain>
        <tissue evidence="1">Leaves</tissue>
    </source>
</reference>
<sequence length="410" mass="45663">MKNAPLSTVDEAIRNVAGSSVNEEFLLVWKGETNGIILIYGLLLFAARSLLGNVDSSALEPQAFANDLLAHVQMRSMQSSFCSVNVKDMNSNMKNKEVIYNTTISMIISKFYPGMKMGEILCLLVATDPGPQNPRHVTHMLKYGSNLLQAVGQFNGRYIIVIAFMSVLSNPICPPIQDYVPPSTAAPDPDNEIIEGPEERSVLQSLKLTQDGLQNDNRSDGSLDLLARVCLVDEDENMIFHTYVEPQISKTDFVLADFAKEAKASSRWTNYNMNLWKKALKLINIYLFLGKFGKYCDGFLFSCHEGCENITPVPSFYTDRMELISHTHGILKDLQVETVADILPAMNATSWRFNGDTCNIDTISEVPKDLLLKPVNGEAANSAWSTTKSYKFFSGSIPNFIQNLMLLSRL</sequence>